<dbReference type="HOGENOM" id="CLU_1720670_0_0_4"/>
<gene>
    <name evidence="1" type="ordered locus">Pnap_1341</name>
</gene>
<accession>A1VLX8</accession>
<dbReference type="STRING" id="365044.Pnap_1341"/>
<dbReference type="AlphaFoldDB" id="A1VLX8"/>
<dbReference type="EMBL" id="CP000529">
    <property type="protein sequence ID" value="ABM36656.1"/>
    <property type="molecule type" value="Genomic_DNA"/>
</dbReference>
<keyword evidence="2" id="KW-1185">Reference proteome</keyword>
<protein>
    <submittedName>
        <fullName evidence="1">Uncharacterized protein</fullName>
    </submittedName>
</protein>
<organism evidence="1 2">
    <name type="scientific">Polaromonas naphthalenivorans (strain CJ2)</name>
    <dbReference type="NCBI Taxonomy" id="365044"/>
    <lineage>
        <taxon>Bacteria</taxon>
        <taxon>Pseudomonadati</taxon>
        <taxon>Pseudomonadota</taxon>
        <taxon>Betaproteobacteria</taxon>
        <taxon>Burkholderiales</taxon>
        <taxon>Comamonadaceae</taxon>
        <taxon>Polaromonas</taxon>
    </lineage>
</organism>
<name>A1VLX8_POLNA</name>
<evidence type="ECO:0000313" key="2">
    <source>
        <dbReference type="Proteomes" id="UP000000644"/>
    </source>
</evidence>
<sequence length="152" mass="17442">MEHGWMSAMQTPLQPLENSDEINFFITEGAHRLATISMNDYGFLLSARMAQTYLDRAAQVLESTRGFDHAFFTEVSLLKTAATKIGREYAQFEVFCTDCERFDRLETNNWTEWVSKCAVRAISRGYRGTVSHHLAYKIRTFHSRVCSVLTGK</sequence>
<dbReference type="Proteomes" id="UP000000644">
    <property type="component" value="Chromosome"/>
</dbReference>
<proteinExistence type="predicted"/>
<evidence type="ECO:0000313" key="1">
    <source>
        <dbReference type="EMBL" id="ABM36656.1"/>
    </source>
</evidence>
<dbReference type="KEGG" id="pna:Pnap_1341"/>
<reference evidence="2" key="1">
    <citation type="journal article" date="2009" name="Environ. Microbiol.">
        <title>The genome of Polaromonas naphthalenivorans strain CJ2, isolated from coal tar-contaminated sediment, reveals physiological and metabolic versatility and evolution through extensive horizontal gene transfer.</title>
        <authorList>
            <person name="Yagi J.M."/>
            <person name="Sims D."/>
            <person name="Brettin T."/>
            <person name="Bruce D."/>
            <person name="Madsen E.L."/>
        </authorList>
    </citation>
    <scope>NUCLEOTIDE SEQUENCE [LARGE SCALE GENOMIC DNA]</scope>
    <source>
        <strain evidence="2">CJ2</strain>
    </source>
</reference>